<comment type="caution">
    <text evidence="1">The sequence shown here is derived from an EMBL/GenBank/DDBJ whole genome shotgun (WGS) entry which is preliminary data.</text>
</comment>
<dbReference type="AlphaFoldDB" id="A0A919DM82"/>
<organism evidence="1 2">
    <name type="scientific">Streptomyces longispororuber</name>
    <dbReference type="NCBI Taxonomy" id="68230"/>
    <lineage>
        <taxon>Bacteria</taxon>
        <taxon>Bacillati</taxon>
        <taxon>Actinomycetota</taxon>
        <taxon>Actinomycetes</taxon>
        <taxon>Kitasatosporales</taxon>
        <taxon>Streptomycetaceae</taxon>
        <taxon>Streptomyces</taxon>
    </lineage>
</organism>
<protein>
    <submittedName>
        <fullName evidence="1">Uncharacterized protein</fullName>
    </submittedName>
</protein>
<sequence length="229" mass="24140">MNGHHESTGSDPALSSDSVRRVAQYQTAGVNARLRLFALLEAQGMPASEADDLVAALEAGAVAGAQCQVVGLDGMAPASRGSLFADGWDDGVTAASEALVGIADREWSRRGSRSAGTAELAVRIADVRQRERADLVCLEAYVQETVLPSTHPYTTARRRVLEALGEAGGLCTARTRNSDGDVIVCTREAGHYVPDDKPSFKDGKPGGWHKADASIWNDLGAACILHEAI</sequence>
<dbReference type="EMBL" id="BNBT01000032">
    <property type="protein sequence ID" value="GHE56072.1"/>
    <property type="molecule type" value="Genomic_DNA"/>
</dbReference>
<reference evidence="1" key="1">
    <citation type="journal article" date="2014" name="Int. J. Syst. Evol. Microbiol.">
        <title>Complete genome sequence of Corynebacterium casei LMG S-19264T (=DSM 44701T), isolated from a smear-ripened cheese.</title>
        <authorList>
            <consortium name="US DOE Joint Genome Institute (JGI-PGF)"/>
            <person name="Walter F."/>
            <person name="Albersmeier A."/>
            <person name="Kalinowski J."/>
            <person name="Ruckert C."/>
        </authorList>
    </citation>
    <scope>NUCLEOTIDE SEQUENCE</scope>
    <source>
        <strain evidence="1">JCM 4784</strain>
    </source>
</reference>
<proteinExistence type="predicted"/>
<reference evidence="1" key="2">
    <citation type="submission" date="2020-09" db="EMBL/GenBank/DDBJ databases">
        <authorList>
            <person name="Sun Q."/>
            <person name="Ohkuma M."/>
        </authorList>
    </citation>
    <scope>NUCLEOTIDE SEQUENCE</scope>
    <source>
        <strain evidence="1">JCM 4784</strain>
    </source>
</reference>
<gene>
    <name evidence="1" type="ORF">GCM10018785_26690</name>
</gene>
<evidence type="ECO:0000313" key="2">
    <source>
        <dbReference type="Proteomes" id="UP000608024"/>
    </source>
</evidence>
<accession>A0A919DM82</accession>
<dbReference type="Proteomes" id="UP000608024">
    <property type="component" value="Unassembled WGS sequence"/>
</dbReference>
<evidence type="ECO:0000313" key="1">
    <source>
        <dbReference type="EMBL" id="GHE56072.1"/>
    </source>
</evidence>
<dbReference type="RefSeq" id="WP_190136125.1">
    <property type="nucleotide sequence ID" value="NZ_BNBT01000032.1"/>
</dbReference>
<keyword evidence="2" id="KW-1185">Reference proteome</keyword>
<name>A0A919DM82_9ACTN</name>